<keyword evidence="2" id="KW-1185">Reference proteome</keyword>
<dbReference type="Pfam" id="PF02597">
    <property type="entry name" value="ThiS"/>
    <property type="match status" value="1"/>
</dbReference>
<dbReference type="InterPro" id="IPR003749">
    <property type="entry name" value="ThiS/MoaD-like"/>
</dbReference>
<dbReference type="SUPFAM" id="SSF54285">
    <property type="entry name" value="MoaD/ThiS"/>
    <property type="match status" value="1"/>
</dbReference>
<dbReference type="RefSeq" id="WP_376839362.1">
    <property type="nucleotide sequence ID" value="NZ_JBHMAU010000038.1"/>
</dbReference>
<name>A0ABV5X1E1_9MICO</name>
<evidence type="ECO:0000313" key="2">
    <source>
        <dbReference type="Proteomes" id="UP001589707"/>
    </source>
</evidence>
<organism evidence="1 2">
    <name type="scientific">Brevibacterium otitidis</name>
    <dbReference type="NCBI Taxonomy" id="53364"/>
    <lineage>
        <taxon>Bacteria</taxon>
        <taxon>Bacillati</taxon>
        <taxon>Actinomycetota</taxon>
        <taxon>Actinomycetes</taxon>
        <taxon>Micrococcales</taxon>
        <taxon>Brevibacteriaceae</taxon>
        <taxon>Brevibacterium</taxon>
    </lineage>
</organism>
<dbReference type="InterPro" id="IPR016155">
    <property type="entry name" value="Mopterin_synth/thiamin_S_b"/>
</dbReference>
<dbReference type="InterPro" id="IPR012675">
    <property type="entry name" value="Beta-grasp_dom_sf"/>
</dbReference>
<dbReference type="Gene3D" id="3.10.20.30">
    <property type="match status" value="1"/>
</dbReference>
<dbReference type="EMBL" id="JBHMAU010000038">
    <property type="protein sequence ID" value="MFB9775861.1"/>
    <property type="molecule type" value="Genomic_DNA"/>
</dbReference>
<dbReference type="Proteomes" id="UP001589707">
    <property type="component" value="Unassembled WGS sequence"/>
</dbReference>
<reference evidence="1 2" key="1">
    <citation type="submission" date="2024-09" db="EMBL/GenBank/DDBJ databases">
        <authorList>
            <person name="Sun Q."/>
            <person name="Mori K."/>
        </authorList>
    </citation>
    <scope>NUCLEOTIDE SEQUENCE [LARGE SCALE GENOMIC DNA]</scope>
    <source>
        <strain evidence="1 2">JCM 11683</strain>
    </source>
</reference>
<evidence type="ECO:0000313" key="1">
    <source>
        <dbReference type="EMBL" id="MFB9775861.1"/>
    </source>
</evidence>
<protein>
    <submittedName>
        <fullName evidence="1">MoaD/ThiS family protein</fullName>
    </submittedName>
</protein>
<comment type="caution">
    <text evidence="1">The sequence shown here is derived from an EMBL/GenBank/DDBJ whole genome shotgun (WGS) entry which is preliminary data.</text>
</comment>
<accession>A0ABV5X1E1</accession>
<proteinExistence type="predicted"/>
<sequence length="104" mass="10549">MDEQHAAPEAGPGAGGEVTVRYFAAARAATGGIAEEQVPLAEPVTEAQLFALLADRHPDPPAGEPALSTVLAESSSFVDGFVVLDGTLINPGQRVDVLPPFAGG</sequence>
<gene>
    <name evidence="1" type="ORF">ACFFN1_05465</name>
</gene>